<sequence>MGRYRNIIILRRINIKINDDDIETSFLTLLKIFWSDKFTYMTFLINNEIENRCQQISKLFLQRTMKTWLRPLRNMLKGYE</sequence>
<dbReference type="EMBL" id="VOAH01000016">
    <property type="protein sequence ID" value="TVP39313.1"/>
    <property type="molecule type" value="Genomic_DNA"/>
</dbReference>
<dbReference type="AlphaFoldDB" id="A0A557SRS8"/>
<gene>
    <name evidence="1" type="ORF">NARC_160026</name>
</gene>
<keyword evidence="2" id="KW-1185">Reference proteome</keyword>
<proteinExistence type="predicted"/>
<evidence type="ECO:0000313" key="2">
    <source>
        <dbReference type="Proteomes" id="UP000315289"/>
    </source>
</evidence>
<organism evidence="1 2">
    <name type="scientific">Candidatus Nitrosocosmicus arcticus</name>
    <dbReference type="NCBI Taxonomy" id="2035267"/>
    <lineage>
        <taxon>Archaea</taxon>
        <taxon>Nitrososphaerota</taxon>
        <taxon>Nitrososphaeria</taxon>
        <taxon>Nitrososphaerales</taxon>
        <taxon>Nitrososphaeraceae</taxon>
        <taxon>Candidatus Nitrosocosmicus</taxon>
    </lineage>
</organism>
<evidence type="ECO:0000313" key="1">
    <source>
        <dbReference type="EMBL" id="TVP39313.1"/>
    </source>
</evidence>
<accession>A0A557SRS8</accession>
<name>A0A557SRS8_9ARCH</name>
<protein>
    <submittedName>
        <fullName evidence="1">Uncharacterized protein</fullName>
    </submittedName>
</protein>
<dbReference type="Proteomes" id="UP000315289">
    <property type="component" value="Unassembled WGS sequence"/>
</dbReference>
<reference evidence="1 2" key="1">
    <citation type="journal article" date="2019" name="Front. Microbiol.">
        <title>Ammonia Oxidation by the Arctic Terrestrial Thaumarchaeote Candidatus Nitrosocosmicus arcticus Is Stimulated by Increasing Temperatures.</title>
        <authorList>
            <person name="Alves R.J.E."/>
            <person name="Kerou M."/>
            <person name="Zappe A."/>
            <person name="Bittner R."/>
            <person name="Abby S.S."/>
            <person name="Schmidt H.A."/>
            <person name="Pfeifer K."/>
            <person name="Schleper C."/>
        </authorList>
    </citation>
    <scope>NUCLEOTIDE SEQUENCE [LARGE SCALE GENOMIC DNA]</scope>
    <source>
        <strain evidence="1 2">Kfb</strain>
    </source>
</reference>
<comment type="caution">
    <text evidence="1">The sequence shown here is derived from an EMBL/GenBank/DDBJ whole genome shotgun (WGS) entry which is preliminary data.</text>
</comment>